<proteinExistence type="predicted"/>
<dbReference type="InterPro" id="IPR023416">
    <property type="entry name" value="Transthyretin/HIU_hydrolase_d"/>
</dbReference>
<dbReference type="AlphaFoldDB" id="A0A7R8X0I1"/>
<reference evidence="2" key="1">
    <citation type="submission" date="2020-11" db="EMBL/GenBank/DDBJ databases">
        <authorList>
            <person name="Tran Van P."/>
        </authorList>
    </citation>
    <scope>NUCLEOTIDE SEQUENCE</scope>
</reference>
<evidence type="ECO:0000313" key="2">
    <source>
        <dbReference type="EMBL" id="CAD7238693.1"/>
    </source>
</evidence>
<feature type="non-terminal residue" evidence="2">
    <location>
        <position position="87"/>
    </location>
</feature>
<dbReference type="EMBL" id="OB706758">
    <property type="protein sequence ID" value="CAD7238693.1"/>
    <property type="molecule type" value="Genomic_DNA"/>
</dbReference>
<dbReference type="Pfam" id="PF00576">
    <property type="entry name" value="Transthyretin"/>
    <property type="match status" value="1"/>
</dbReference>
<dbReference type="SUPFAM" id="SSF49472">
    <property type="entry name" value="Transthyretin (synonym: prealbumin)"/>
    <property type="match status" value="1"/>
</dbReference>
<dbReference type="PROSITE" id="PS00768">
    <property type="entry name" value="TRANSTHYRETIN_1"/>
    <property type="match status" value="1"/>
</dbReference>
<name>A0A7R8X0I1_9CRUS</name>
<dbReference type="Gene3D" id="2.60.40.180">
    <property type="entry name" value="Transthyretin/hydroxyisourate hydrolase domain"/>
    <property type="match status" value="1"/>
</dbReference>
<dbReference type="PANTHER" id="PTHR10395:SF7">
    <property type="entry name" value="5-HYDROXYISOURATE HYDROLASE"/>
    <property type="match status" value="1"/>
</dbReference>
<dbReference type="GO" id="GO:0006144">
    <property type="term" value="P:purine nucleobase metabolic process"/>
    <property type="evidence" value="ECO:0007669"/>
    <property type="project" value="TreeGrafter"/>
</dbReference>
<evidence type="ECO:0000259" key="1">
    <source>
        <dbReference type="Pfam" id="PF00576"/>
    </source>
</evidence>
<protein>
    <recommendedName>
        <fullName evidence="1">Transthyretin/hydroxyisourate hydrolase domain-containing protein</fullName>
    </recommendedName>
</protein>
<sequence>MSGYLTTHVLDTARGCPAAGLRIDLYEVSGEVKTKIASTVTNADGRTDQPILPADAFKTGVYELLFHAGDYLRKTGQTSEVILFLDL</sequence>
<organism evidence="2">
    <name type="scientific">Cyprideis torosa</name>
    <dbReference type="NCBI Taxonomy" id="163714"/>
    <lineage>
        <taxon>Eukaryota</taxon>
        <taxon>Metazoa</taxon>
        <taxon>Ecdysozoa</taxon>
        <taxon>Arthropoda</taxon>
        <taxon>Crustacea</taxon>
        <taxon>Oligostraca</taxon>
        <taxon>Ostracoda</taxon>
        <taxon>Podocopa</taxon>
        <taxon>Podocopida</taxon>
        <taxon>Cytherocopina</taxon>
        <taxon>Cytheroidea</taxon>
        <taxon>Cytherideidae</taxon>
        <taxon>Cyprideis</taxon>
    </lineage>
</organism>
<dbReference type="InterPro" id="IPR036817">
    <property type="entry name" value="Transthyretin/HIU_hydrolase_sf"/>
</dbReference>
<dbReference type="OrthoDB" id="10265230at2759"/>
<dbReference type="InterPro" id="IPR023418">
    <property type="entry name" value="Thyroxine_BS"/>
</dbReference>
<accession>A0A7R8X0I1</accession>
<feature type="domain" description="Transthyretin/hydroxyisourate hydrolase" evidence="1">
    <location>
        <begin position="5"/>
        <end position="79"/>
    </location>
</feature>
<dbReference type="PANTHER" id="PTHR10395">
    <property type="entry name" value="URICASE AND TRANSTHYRETIN-RELATED"/>
    <property type="match status" value="1"/>
</dbReference>
<gene>
    <name evidence="2" type="ORF">CTOB1V02_LOCUS16508</name>
</gene>